<name>A0AAP0IC99_9MAGN</name>
<protein>
    <submittedName>
        <fullName evidence="3">Uncharacterized protein</fullName>
    </submittedName>
</protein>
<gene>
    <name evidence="3" type="ORF">Scep_020197</name>
</gene>
<evidence type="ECO:0000313" key="4">
    <source>
        <dbReference type="Proteomes" id="UP001419268"/>
    </source>
</evidence>
<accession>A0AAP0IC99</accession>
<keyword evidence="2" id="KW-0472">Membrane</keyword>
<proteinExistence type="predicted"/>
<dbReference type="GO" id="GO:0009658">
    <property type="term" value="P:chloroplast organization"/>
    <property type="evidence" value="ECO:0007669"/>
    <property type="project" value="TreeGrafter"/>
</dbReference>
<keyword evidence="2" id="KW-0812">Transmembrane</keyword>
<sequence>MPLVTPKHNAISSPLLAKRSLRRYPCNFSFPYTSGNQHHASCLMRSNIPFHPLQAKQPHGRSTWMLSSATMTSSNNLICRAAQTQTLERKSSSTAGAPGKEKLPMLDDGSGSGFRGTGYTPYYRGDDSGGGGGSGGGGRFSLTGGFPWGDFWFFMFLLLLRFVMMNVMQEGHFSLKNKSGKKKSIRRYL</sequence>
<feature type="region of interest" description="Disordered" evidence="1">
    <location>
        <begin position="85"/>
        <end position="113"/>
    </location>
</feature>
<dbReference type="GO" id="GO:0010027">
    <property type="term" value="P:thylakoid membrane organization"/>
    <property type="evidence" value="ECO:0007669"/>
    <property type="project" value="TreeGrafter"/>
</dbReference>
<organism evidence="3 4">
    <name type="scientific">Stephania cephalantha</name>
    <dbReference type="NCBI Taxonomy" id="152367"/>
    <lineage>
        <taxon>Eukaryota</taxon>
        <taxon>Viridiplantae</taxon>
        <taxon>Streptophyta</taxon>
        <taxon>Embryophyta</taxon>
        <taxon>Tracheophyta</taxon>
        <taxon>Spermatophyta</taxon>
        <taxon>Magnoliopsida</taxon>
        <taxon>Ranunculales</taxon>
        <taxon>Menispermaceae</taxon>
        <taxon>Menispermoideae</taxon>
        <taxon>Cissampelideae</taxon>
        <taxon>Stephania</taxon>
    </lineage>
</organism>
<feature type="transmembrane region" description="Helical" evidence="2">
    <location>
        <begin position="151"/>
        <end position="168"/>
    </location>
</feature>
<evidence type="ECO:0000256" key="1">
    <source>
        <dbReference type="SAM" id="MobiDB-lite"/>
    </source>
</evidence>
<dbReference type="PANTHER" id="PTHR34938">
    <property type="entry name" value="PROTEIN FERTILITY RESTORER RF2, MITOCHONDRIAL"/>
    <property type="match status" value="1"/>
</dbReference>
<dbReference type="EMBL" id="JBBNAG010000008">
    <property type="protein sequence ID" value="KAK9112678.1"/>
    <property type="molecule type" value="Genomic_DNA"/>
</dbReference>
<dbReference type="PANTHER" id="PTHR34938:SF1">
    <property type="entry name" value="PROTEIN FERTILITY RESTORER RF2, MITOCHONDRIAL"/>
    <property type="match status" value="1"/>
</dbReference>
<dbReference type="InterPro" id="IPR040299">
    <property type="entry name" value="RF2K-like"/>
</dbReference>
<evidence type="ECO:0000256" key="2">
    <source>
        <dbReference type="SAM" id="Phobius"/>
    </source>
</evidence>
<dbReference type="AlphaFoldDB" id="A0AAP0IC99"/>
<comment type="caution">
    <text evidence="3">The sequence shown here is derived from an EMBL/GenBank/DDBJ whole genome shotgun (WGS) entry which is preliminary data.</text>
</comment>
<evidence type="ECO:0000313" key="3">
    <source>
        <dbReference type="EMBL" id="KAK9112678.1"/>
    </source>
</evidence>
<reference evidence="3 4" key="1">
    <citation type="submission" date="2024-01" db="EMBL/GenBank/DDBJ databases">
        <title>Genome assemblies of Stephania.</title>
        <authorList>
            <person name="Yang L."/>
        </authorList>
    </citation>
    <scope>NUCLEOTIDE SEQUENCE [LARGE SCALE GENOMIC DNA]</scope>
    <source>
        <strain evidence="3">JXDWG</strain>
        <tissue evidence="3">Leaf</tissue>
    </source>
</reference>
<dbReference type="GO" id="GO:0009507">
    <property type="term" value="C:chloroplast"/>
    <property type="evidence" value="ECO:0007669"/>
    <property type="project" value="TreeGrafter"/>
</dbReference>
<keyword evidence="4" id="KW-1185">Reference proteome</keyword>
<dbReference type="Proteomes" id="UP001419268">
    <property type="component" value="Unassembled WGS sequence"/>
</dbReference>
<keyword evidence="2" id="KW-1133">Transmembrane helix</keyword>